<keyword evidence="2" id="KW-1185">Reference proteome</keyword>
<dbReference type="Proteomes" id="UP000054023">
    <property type="component" value="Unassembled WGS sequence"/>
</dbReference>
<comment type="caution">
    <text evidence="1">The sequence shown here is derived from an EMBL/GenBank/DDBJ whole genome shotgun (WGS) entry which is preliminary data.</text>
</comment>
<gene>
    <name evidence="1" type="ORF">AVL63_05030</name>
</gene>
<evidence type="ECO:0000313" key="2">
    <source>
        <dbReference type="Proteomes" id="UP000054023"/>
    </source>
</evidence>
<evidence type="ECO:0000313" key="1">
    <source>
        <dbReference type="EMBL" id="KUG57885.1"/>
    </source>
</evidence>
<accession>A0A0W8ID65</accession>
<dbReference type="EMBL" id="LQBM01000004">
    <property type="protein sequence ID" value="KUG57885.1"/>
    <property type="molecule type" value="Genomic_DNA"/>
</dbReference>
<dbReference type="STRING" id="317018.AVL63_05030"/>
<organism evidence="1 2">
    <name type="scientific">Nesterenkonia jeotgali</name>
    <dbReference type="NCBI Taxonomy" id="317018"/>
    <lineage>
        <taxon>Bacteria</taxon>
        <taxon>Bacillati</taxon>
        <taxon>Actinomycetota</taxon>
        <taxon>Actinomycetes</taxon>
        <taxon>Micrococcales</taxon>
        <taxon>Micrococcaceae</taxon>
        <taxon>Nesterenkonia</taxon>
    </lineage>
</organism>
<sequence length="68" mass="7146">MLSAGCRCCDWAAEDRRRLGSEPAEAWHQLQRDRKIVAAPAAAVSARSGLRLLDSAAIPSSPQASAAA</sequence>
<dbReference type="AlphaFoldDB" id="A0A0W8ID65"/>
<protein>
    <submittedName>
        <fullName evidence="1">Uncharacterized protein</fullName>
    </submittedName>
</protein>
<name>A0A0W8ID65_9MICC</name>
<proteinExistence type="predicted"/>
<reference evidence="2" key="1">
    <citation type="submission" date="2015-12" db="EMBL/GenBank/DDBJ databases">
        <authorList>
            <person name="Nair G.R."/>
            <person name="Kaur G."/>
            <person name="Mayilraj S."/>
        </authorList>
    </citation>
    <scope>NUCLEOTIDE SEQUENCE [LARGE SCALE GENOMIC DNA]</scope>
    <source>
        <strain evidence="2">CD08_7</strain>
    </source>
</reference>